<feature type="domain" description="Formyl transferase C-terminal" evidence="8">
    <location>
        <begin position="201"/>
        <end position="304"/>
    </location>
</feature>
<dbReference type="InterPro" id="IPR036477">
    <property type="entry name" value="Formyl_transf_N_sf"/>
</dbReference>
<keyword evidence="4 5" id="KW-0648">Protein biosynthesis</keyword>
<dbReference type="CDD" id="cd08646">
    <property type="entry name" value="FMT_core_Met-tRNA-FMT_N"/>
    <property type="match status" value="1"/>
</dbReference>
<protein>
    <recommendedName>
        <fullName evidence="2 5">Methionyl-tRNA formyltransferase</fullName>
        <ecNumber evidence="2 5">2.1.2.9</ecNumber>
    </recommendedName>
</protein>
<feature type="compositionally biased region" description="Basic and acidic residues" evidence="6">
    <location>
        <begin position="305"/>
        <end position="315"/>
    </location>
</feature>
<organism evidence="9 10">
    <name type="scientific">Rarobacter incanus</name>
    <dbReference type="NCBI Taxonomy" id="153494"/>
    <lineage>
        <taxon>Bacteria</taxon>
        <taxon>Bacillati</taxon>
        <taxon>Actinomycetota</taxon>
        <taxon>Actinomycetes</taxon>
        <taxon>Micrococcales</taxon>
        <taxon>Rarobacteraceae</taxon>
        <taxon>Rarobacter</taxon>
    </lineage>
</organism>
<reference evidence="9 10" key="1">
    <citation type="submission" date="2019-06" db="EMBL/GenBank/DDBJ databases">
        <title>Sequencing the genomes of 1000 actinobacteria strains.</title>
        <authorList>
            <person name="Klenk H.-P."/>
        </authorList>
    </citation>
    <scope>NUCLEOTIDE SEQUENCE [LARGE SCALE GENOMIC DNA]</scope>
    <source>
        <strain evidence="9 10">DSM 10596</strain>
    </source>
</reference>
<feature type="binding site" evidence="5">
    <location>
        <begin position="108"/>
        <end position="111"/>
    </location>
    <ligand>
        <name>(6S)-5,6,7,8-tetrahydrofolate</name>
        <dbReference type="ChEBI" id="CHEBI:57453"/>
    </ligand>
</feature>
<dbReference type="Pfam" id="PF00551">
    <property type="entry name" value="Formyl_trans_N"/>
    <property type="match status" value="1"/>
</dbReference>
<feature type="domain" description="Formyl transferase N-terminal" evidence="7">
    <location>
        <begin position="1"/>
        <end position="177"/>
    </location>
</feature>
<evidence type="ECO:0000256" key="1">
    <source>
        <dbReference type="ARBA" id="ARBA00010699"/>
    </source>
</evidence>
<accession>A0A542SM01</accession>
<dbReference type="SUPFAM" id="SSF50486">
    <property type="entry name" value="FMT C-terminal domain-like"/>
    <property type="match status" value="1"/>
</dbReference>
<dbReference type="HAMAP" id="MF_00182">
    <property type="entry name" value="Formyl_trans"/>
    <property type="match status" value="1"/>
</dbReference>
<evidence type="ECO:0000313" key="10">
    <source>
        <dbReference type="Proteomes" id="UP000316181"/>
    </source>
</evidence>
<proteinExistence type="inferred from homology"/>
<evidence type="ECO:0000256" key="3">
    <source>
        <dbReference type="ARBA" id="ARBA00022679"/>
    </source>
</evidence>
<dbReference type="InterPro" id="IPR005794">
    <property type="entry name" value="Fmt"/>
</dbReference>
<dbReference type="InterPro" id="IPR002376">
    <property type="entry name" value="Formyl_transf_N"/>
</dbReference>
<dbReference type="PANTHER" id="PTHR11138">
    <property type="entry name" value="METHIONYL-TRNA FORMYLTRANSFERASE"/>
    <property type="match status" value="1"/>
</dbReference>
<dbReference type="OrthoDB" id="9802815at2"/>
<evidence type="ECO:0000259" key="7">
    <source>
        <dbReference type="Pfam" id="PF00551"/>
    </source>
</evidence>
<dbReference type="EC" id="2.1.2.9" evidence="2 5"/>
<evidence type="ECO:0000256" key="2">
    <source>
        <dbReference type="ARBA" id="ARBA00012261"/>
    </source>
</evidence>
<feature type="region of interest" description="Disordered" evidence="6">
    <location>
        <begin position="288"/>
        <end position="315"/>
    </location>
</feature>
<dbReference type="InterPro" id="IPR005793">
    <property type="entry name" value="Formyl_trans_C"/>
</dbReference>
<comment type="caution">
    <text evidence="9">The sequence shown here is derived from an EMBL/GenBank/DDBJ whole genome shotgun (WGS) entry which is preliminary data.</text>
</comment>
<dbReference type="PANTHER" id="PTHR11138:SF5">
    <property type="entry name" value="METHIONYL-TRNA FORMYLTRANSFERASE, MITOCHONDRIAL"/>
    <property type="match status" value="1"/>
</dbReference>
<dbReference type="RefSeq" id="WP_142111035.1">
    <property type="nucleotide sequence ID" value="NZ_BAAATB010000003.1"/>
</dbReference>
<evidence type="ECO:0000313" key="9">
    <source>
        <dbReference type="EMBL" id="TQK75656.1"/>
    </source>
</evidence>
<dbReference type="EMBL" id="VFNV01000001">
    <property type="protein sequence ID" value="TQK75656.1"/>
    <property type="molecule type" value="Genomic_DNA"/>
</dbReference>
<dbReference type="Gene3D" id="3.40.50.12230">
    <property type="match status" value="1"/>
</dbReference>
<dbReference type="InterPro" id="IPR011034">
    <property type="entry name" value="Formyl_transferase-like_C_sf"/>
</dbReference>
<dbReference type="Pfam" id="PF02911">
    <property type="entry name" value="Formyl_trans_C"/>
    <property type="match status" value="1"/>
</dbReference>
<gene>
    <name evidence="5" type="primary">fmt</name>
    <name evidence="9" type="ORF">FB389_0288</name>
</gene>
<comment type="function">
    <text evidence="5">Attaches a formyl group to the free amino group of methionyl-tRNA(fMet). The formyl group appears to play a dual role in the initiator identity of N-formylmethionyl-tRNA by promoting its recognition by IF2 and preventing the misappropriation of this tRNA by the elongation apparatus.</text>
</comment>
<sequence length="315" mass="33015">MRILFAGTPEVAIPSLEALAGSSHEVVGVLTRADARRGRGRALRASPVKVRAAQLGLDVSTERPRGEEFEAWLRDKRVDAVAVVAYGEILRPAVLEIPAHGWINLHFSLLPQWRGAAPVQRAIIAGDEFTGATTFVIEPDLDTGPIIGYVTQRVSPGATSGELFDLLAHAGAGLMVATMDAIADGSADPQPQSGAPTYAAKLTPAEGEIQWTRPALAAARHIAGFTPDPGAWTTLPGGARLGIGPVSVARPDDDRLGGRTLAPGQVLVTKRAVFVGTGTAAIELGEVSPQGKKPMNAADWARGARLSDDTRLGER</sequence>
<dbReference type="InterPro" id="IPR044135">
    <property type="entry name" value="Met-tRNA-FMT_C"/>
</dbReference>
<dbReference type="GO" id="GO:0004479">
    <property type="term" value="F:methionyl-tRNA formyltransferase activity"/>
    <property type="evidence" value="ECO:0007669"/>
    <property type="project" value="UniProtKB-UniRule"/>
</dbReference>
<comment type="similarity">
    <text evidence="1 5">Belongs to the Fmt family.</text>
</comment>
<name>A0A542SM01_9MICO</name>
<dbReference type="Proteomes" id="UP000316181">
    <property type="component" value="Unassembled WGS sequence"/>
</dbReference>
<dbReference type="InterPro" id="IPR041711">
    <property type="entry name" value="Met-tRNA-FMT_N"/>
</dbReference>
<dbReference type="NCBIfam" id="TIGR00460">
    <property type="entry name" value="fmt"/>
    <property type="match status" value="1"/>
</dbReference>
<dbReference type="CDD" id="cd08704">
    <property type="entry name" value="Met_tRNA_FMT_C"/>
    <property type="match status" value="1"/>
</dbReference>
<evidence type="ECO:0000256" key="6">
    <source>
        <dbReference type="SAM" id="MobiDB-lite"/>
    </source>
</evidence>
<keyword evidence="3 5" id="KW-0808">Transferase</keyword>
<dbReference type="SUPFAM" id="SSF53328">
    <property type="entry name" value="Formyltransferase"/>
    <property type="match status" value="1"/>
</dbReference>
<comment type="catalytic activity">
    <reaction evidence="5">
        <text>L-methionyl-tRNA(fMet) + (6R)-10-formyltetrahydrofolate = N-formyl-L-methionyl-tRNA(fMet) + (6S)-5,6,7,8-tetrahydrofolate + H(+)</text>
        <dbReference type="Rhea" id="RHEA:24380"/>
        <dbReference type="Rhea" id="RHEA-COMP:9952"/>
        <dbReference type="Rhea" id="RHEA-COMP:9953"/>
        <dbReference type="ChEBI" id="CHEBI:15378"/>
        <dbReference type="ChEBI" id="CHEBI:57453"/>
        <dbReference type="ChEBI" id="CHEBI:78530"/>
        <dbReference type="ChEBI" id="CHEBI:78844"/>
        <dbReference type="ChEBI" id="CHEBI:195366"/>
        <dbReference type="EC" id="2.1.2.9"/>
    </reaction>
</comment>
<evidence type="ECO:0000256" key="5">
    <source>
        <dbReference type="HAMAP-Rule" id="MF_00182"/>
    </source>
</evidence>
<evidence type="ECO:0000256" key="4">
    <source>
        <dbReference type="ARBA" id="ARBA00022917"/>
    </source>
</evidence>
<dbReference type="AlphaFoldDB" id="A0A542SM01"/>
<keyword evidence="10" id="KW-1185">Reference proteome</keyword>
<evidence type="ECO:0000259" key="8">
    <source>
        <dbReference type="Pfam" id="PF02911"/>
    </source>
</evidence>
<dbReference type="GO" id="GO:0005829">
    <property type="term" value="C:cytosol"/>
    <property type="evidence" value="ECO:0007669"/>
    <property type="project" value="TreeGrafter"/>
</dbReference>